<dbReference type="EMBL" id="FOTO01000007">
    <property type="protein sequence ID" value="SFL82673.1"/>
    <property type="molecule type" value="Genomic_DNA"/>
</dbReference>
<reference evidence="3 4" key="1">
    <citation type="submission" date="2016-10" db="EMBL/GenBank/DDBJ databases">
        <authorList>
            <person name="Varghese N."/>
            <person name="Submissions S."/>
        </authorList>
    </citation>
    <scope>NUCLEOTIDE SEQUENCE [LARGE SCALE GENOMIC DNA]</scope>
    <source>
        <strain evidence="3 4">DSM 1741</strain>
    </source>
</reference>
<comment type="caution">
    <text evidence="3">The sequence shown here is derived from an EMBL/GenBank/DDBJ whole genome shotgun (WGS) entry which is preliminary data.</text>
</comment>
<sequence length="236" mass="27505">MIDILRRKASDQPLSKGIATFLNPFTYNVARRNIYAIEKFDRLYFDGIALKILCRILGIRTTRRSFDMTSLAPIVFSTASQHGWRLAIVGGEAGVAERSSKIFQSIFPDLRIEYTSSGFFSSIDERSNVILELCKGEYELVIIGMGAPYQEKFLLDLIATGWHGIGYTCGAFLHQTASQGIDYYPRWIDKLNLRWMYRIYDEPKLFNRYMFEYPKFIVFFIYDVVKEKILKYNRIN</sequence>
<dbReference type="AlphaFoldDB" id="A0A8G2C3I4"/>
<keyword evidence="4" id="KW-1185">Reference proteome</keyword>
<evidence type="ECO:0000256" key="2">
    <source>
        <dbReference type="ARBA" id="ARBA00022679"/>
    </source>
</evidence>
<organism evidence="3 4">
    <name type="scientific">Desulfomicrobium norvegicum (strain DSM 1741 / NCIMB 8310)</name>
    <name type="common">Desulfovibrio baculatus (strain Norway 4)</name>
    <name type="synonym">Desulfovibrio desulfuricans (strain Norway 4)</name>
    <dbReference type="NCBI Taxonomy" id="52561"/>
    <lineage>
        <taxon>Bacteria</taxon>
        <taxon>Pseudomonadati</taxon>
        <taxon>Thermodesulfobacteriota</taxon>
        <taxon>Desulfovibrionia</taxon>
        <taxon>Desulfovibrionales</taxon>
        <taxon>Desulfomicrobiaceae</taxon>
        <taxon>Desulfomicrobium</taxon>
    </lineage>
</organism>
<name>A0A8G2C3I4_DESNO</name>
<dbReference type="RefSeq" id="WP_092192419.1">
    <property type="nucleotide sequence ID" value="NZ_FOTO01000007.1"/>
</dbReference>
<dbReference type="Proteomes" id="UP000199581">
    <property type="component" value="Unassembled WGS sequence"/>
</dbReference>
<dbReference type="Pfam" id="PF03808">
    <property type="entry name" value="Glyco_tran_WecG"/>
    <property type="match status" value="1"/>
</dbReference>
<dbReference type="OrthoDB" id="9808602at2"/>
<dbReference type="InterPro" id="IPR004629">
    <property type="entry name" value="WecG_TagA_CpsF"/>
</dbReference>
<evidence type="ECO:0000313" key="4">
    <source>
        <dbReference type="Proteomes" id="UP000199581"/>
    </source>
</evidence>
<evidence type="ECO:0000313" key="3">
    <source>
        <dbReference type="EMBL" id="SFL82673.1"/>
    </source>
</evidence>
<keyword evidence="2 3" id="KW-0808">Transferase</keyword>
<evidence type="ECO:0000256" key="1">
    <source>
        <dbReference type="ARBA" id="ARBA00022676"/>
    </source>
</evidence>
<accession>A0A8G2C3I4</accession>
<dbReference type="PANTHER" id="PTHR34136:SF1">
    <property type="entry name" value="UDP-N-ACETYL-D-MANNOSAMINURONIC ACID TRANSFERASE"/>
    <property type="match status" value="1"/>
</dbReference>
<keyword evidence="1" id="KW-0328">Glycosyltransferase</keyword>
<gene>
    <name evidence="3" type="ORF">SAMN05421830_10744</name>
</gene>
<proteinExistence type="predicted"/>
<protein>
    <submittedName>
        <fullName evidence="3">N-acetylglucosaminyldiphosphoundecaprenol N-acetyl-beta-D-mannosaminyltransferase</fullName>
    </submittedName>
</protein>
<dbReference type="CDD" id="cd06533">
    <property type="entry name" value="Glyco_transf_WecG_TagA"/>
    <property type="match status" value="1"/>
</dbReference>
<dbReference type="GO" id="GO:0016758">
    <property type="term" value="F:hexosyltransferase activity"/>
    <property type="evidence" value="ECO:0007669"/>
    <property type="project" value="TreeGrafter"/>
</dbReference>
<dbReference type="PANTHER" id="PTHR34136">
    <property type="match status" value="1"/>
</dbReference>